<accession>A0ACC0WPR5</accession>
<sequence>MIDLTAAWKEIARFQETGITTTAHVCASDRENALVHEFLEKIPIATLLACLQDASDNGSEKQVVHKYSVIKKYNILTSALNCNRVIGSKDQGNSLFFSPDVRMCRCIIILISHIVPFALAGLSHVEKNARVLVLNQFVTHLSRKPSSDQVNAVVKSFWGGLFSE</sequence>
<evidence type="ECO:0000313" key="1">
    <source>
        <dbReference type="EMBL" id="KAI9920844.1"/>
    </source>
</evidence>
<dbReference type="EMBL" id="CM047580">
    <property type="protein sequence ID" value="KAI9920844.1"/>
    <property type="molecule type" value="Genomic_DNA"/>
</dbReference>
<dbReference type="Proteomes" id="UP001163321">
    <property type="component" value="Chromosome 1"/>
</dbReference>
<keyword evidence="2" id="KW-1185">Reference proteome</keyword>
<gene>
    <name evidence="1" type="ORF">PsorP6_002637</name>
</gene>
<proteinExistence type="predicted"/>
<reference evidence="1 2" key="1">
    <citation type="journal article" date="2022" name="bioRxiv">
        <title>The genome of the oomycete Peronosclerospora sorghi, a cosmopolitan pathogen of maize and sorghum, is inflated with dispersed pseudogenes.</title>
        <authorList>
            <person name="Fletcher K."/>
            <person name="Martin F."/>
            <person name="Isakeit T."/>
            <person name="Cavanaugh K."/>
            <person name="Magill C."/>
            <person name="Michelmore R."/>
        </authorList>
    </citation>
    <scope>NUCLEOTIDE SEQUENCE [LARGE SCALE GENOMIC DNA]</scope>
    <source>
        <strain evidence="1">P6</strain>
    </source>
</reference>
<comment type="caution">
    <text evidence="1">The sequence shown here is derived from an EMBL/GenBank/DDBJ whole genome shotgun (WGS) entry which is preliminary data.</text>
</comment>
<name>A0ACC0WPR5_9STRA</name>
<evidence type="ECO:0000313" key="2">
    <source>
        <dbReference type="Proteomes" id="UP001163321"/>
    </source>
</evidence>
<protein>
    <submittedName>
        <fullName evidence="1">Uncharacterized protein</fullName>
    </submittedName>
</protein>
<organism evidence="1 2">
    <name type="scientific">Peronosclerospora sorghi</name>
    <dbReference type="NCBI Taxonomy" id="230839"/>
    <lineage>
        <taxon>Eukaryota</taxon>
        <taxon>Sar</taxon>
        <taxon>Stramenopiles</taxon>
        <taxon>Oomycota</taxon>
        <taxon>Peronosporomycetes</taxon>
        <taxon>Peronosporales</taxon>
        <taxon>Peronosporaceae</taxon>
        <taxon>Peronosclerospora</taxon>
    </lineage>
</organism>